<gene>
    <name evidence="7" type="ORF">H4R26_004919</name>
</gene>
<feature type="region of interest" description="Disordered" evidence="5">
    <location>
        <begin position="1"/>
        <end position="63"/>
    </location>
</feature>
<evidence type="ECO:0000313" key="7">
    <source>
        <dbReference type="EMBL" id="KAJ1999784.1"/>
    </source>
</evidence>
<organism evidence="7 8">
    <name type="scientific">Coemansia thaxteri</name>
    <dbReference type="NCBI Taxonomy" id="2663907"/>
    <lineage>
        <taxon>Eukaryota</taxon>
        <taxon>Fungi</taxon>
        <taxon>Fungi incertae sedis</taxon>
        <taxon>Zoopagomycota</taxon>
        <taxon>Kickxellomycotina</taxon>
        <taxon>Kickxellomycetes</taxon>
        <taxon>Kickxellales</taxon>
        <taxon>Kickxellaceae</taxon>
        <taxon>Coemansia</taxon>
    </lineage>
</organism>
<feature type="transmembrane region" description="Helical" evidence="6">
    <location>
        <begin position="104"/>
        <end position="124"/>
    </location>
</feature>
<feature type="compositionally biased region" description="Low complexity" evidence="5">
    <location>
        <begin position="21"/>
        <end position="30"/>
    </location>
</feature>
<evidence type="ECO:0000256" key="1">
    <source>
        <dbReference type="ARBA" id="ARBA00004141"/>
    </source>
</evidence>
<dbReference type="OrthoDB" id="5546837at2759"/>
<comment type="subcellular location">
    <subcellularLocation>
        <location evidence="1">Membrane</location>
        <topology evidence="1">Multi-pass membrane protein</topology>
    </subcellularLocation>
</comment>
<dbReference type="PANTHER" id="PTHR36460">
    <property type="entry name" value="UPF0132 DOMAIN PROTEIN (AFU_ORTHOLOGUE AFUA_3G10255)"/>
    <property type="match status" value="1"/>
</dbReference>
<dbReference type="PANTHER" id="PTHR36460:SF1">
    <property type="entry name" value="UPF0132 DOMAIN PROTEIN (AFU_ORTHOLOGUE AFUA_3G10255)"/>
    <property type="match status" value="1"/>
</dbReference>
<dbReference type="AlphaFoldDB" id="A0A9W8ED48"/>
<protein>
    <submittedName>
        <fullName evidence="7">Uncharacterized protein</fullName>
    </submittedName>
</protein>
<reference evidence="7" key="1">
    <citation type="submission" date="2022-07" db="EMBL/GenBank/DDBJ databases">
        <title>Phylogenomic reconstructions and comparative analyses of Kickxellomycotina fungi.</title>
        <authorList>
            <person name="Reynolds N.K."/>
            <person name="Stajich J.E."/>
            <person name="Barry K."/>
            <person name="Grigoriev I.V."/>
            <person name="Crous P."/>
            <person name="Smith M.E."/>
        </authorList>
    </citation>
    <scope>NUCLEOTIDE SEQUENCE</scope>
    <source>
        <strain evidence="7">IMI 214461</strain>
    </source>
</reference>
<keyword evidence="2 6" id="KW-0812">Transmembrane</keyword>
<keyword evidence="3 6" id="KW-1133">Transmembrane helix</keyword>
<sequence length="205" mass="22388">MSDYSPIGDDRAATSYKAEHSSQQGSSFSSHPYLSAYGNRDRQQESQTIQVGPPTTTSGAAGDYNSAGYRVYGGGEPTAGPSTFGSQDGGQRISRYETSLSLRYDMEASLAYAMGIFSGSFLLVTEKKNDYVRFHAWQSSLLSAVLIFAMVIAALISSSLYYIVILAMIVSQAFMARRAYFDGAVFQRFELPYIGPLASQFVDEE</sequence>
<accession>A0A9W8ED48</accession>
<proteinExistence type="predicted"/>
<dbReference type="GO" id="GO:0016020">
    <property type="term" value="C:membrane"/>
    <property type="evidence" value="ECO:0007669"/>
    <property type="project" value="UniProtKB-SubCell"/>
</dbReference>
<feature type="transmembrane region" description="Helical" evidence="6">
    <location>
        <begin position="144"/>
        <end position="170"/>
    </location>
</feature>
<evidence type="ECO:0000256" key="2">
    <source>
        <dbReference type="ARBA" id="ARBA00022692"/>
    </source>
</evidence>
<evidence type="ECO:0000256" key="6">
    <source>
        <dbReference type="SAM" id="Phobius"/>
    </source>
</evidence>
<dbReference type="EMBL" id="JANBQF010000642">
    <property type="protein sequence ID" value="KAJ1999784.1"/>
    <property type="molecule type" value="Genomic_DNA"/>
</dbReference>
<name>A0A9W8ED48_9FUNG</name>
<keyword evidence="4 6" id="KW-0472">Membrane</keyword>
<comment type="caution">
    <text evidence="7">The sequence shown here is derived from an EMBL/GenBank/DDBJ whole genome shotgun (WGS) entry which is preliminary data.</text>
</comment>
<feature type="compositionally biased region" description="Polar residues" evidence="5">
    <location>
        <begin position="45"/>
        <end position="59"/>
    </location>
</feature>
<evidence type="ECO:0000256" key="3">
    <source>
        <dbReference type="ARBA" id="ARBA00022989"/>
    </source>
</evidence>
<evidence type="ECO:0000256" key="4">
    <source>
        <dbReference type="ARBA" id="ARBA00023136"/>
    </source>
</evidence>
<feature type="compositionally biased region" description="Basic and acidic residues" evidence="5">
    <location>
        <begin position="8"/>
        <end position="20"/>
    </location>
</feature>
<keyword evidence="8" id="KW-1185">Reference proteome</keyword>
<dbReference type="Proteomes" id="UP001150907">
    <property type="component" value="Unassembled WGS sequence"/>
</dbReference>
<evidence type="ECO:0000313" key="8">
    <source>
        <dbReference type="Proteomes" id="UP001150907"/>
    </source>
</evidence>
<evidence type="ECO:0000256" key="5">
    <source>
        <dbReference type="SAM" id="MobiDB-lite"/>
    </source>
</evidence>